<reference evidence="11" key="2">
    <citation type="submission" date="2014-09" db="EMBL/GenBank/DDBJ databases">
        <title>Criblamydia sequanensis harbors a mega-plasmid encoding arsenite resistance.</title>
        <authorList>
            <person name="Bertelli C."/>
            <person name="Goesmann A."/>
            <person name="Greub G."/>
        </authorList>
    </citation>
    <scope>NUCLEOTIDE SEQUENCE [LARGE SCALE GENOMIC DNA]</scope>
    <source>
        <strain evidence="11">CRIB-18</strain>
    </source>
</reference>
<evidence type="ECO:0000313" key="11">
    <source>
        <dbReference type="EMBL" id="CDR33043.1"/>
    </source>
</evidence>
<dbReference type="NCBIfam" id="TIGR00546">
    <property type="entry name" value="lnt"/>
    <property type="match status" value="1"/>
</dbReference>
<dbReference type="EMBL" id="CCEJ010000001">
    <property type="protein sequence ID" value="CDR33043.1"/>
    <property type="molecule type" value="Genomic_DNA"/>
</dbReference>
<dbReference type="STRING" id="1437425.CSEC_0204"/>
<evidence type="ECO:0000256" key="8">
    <source>
        <dbReference type="ARBA" id="ARBA00023315"/>
    </source>
</evidence>
<evidence type="ECO:0000313" key="12">
    <source>
        <dbReference type="Proteomes" id="UP000031552"/>
    </source>
</evidence>
<dbReference type="SUPFAM" id="SSF56317">
    <property type="entry name" value="Carbon-nitrogen hydrolase"/>
    <property type="match status" value="1"/>
</dbReference>
<dbReference type="GO" id="GO:0005886">
    <property type="term" value="C:plasma membrane"/>
    <property type="evidence" value="ECO:0007669"/>
    <property type="project" value="UniProtKB-SubCell"/>
</dbReference>
<comment type="similarity">
    <text evidence="2 9">Belongs to the CN hydrolase family. Apolipoprotein N-acyltransferase subfamily.</text>
</comment>
<dbReference type="Pfam" id="PF00795">
    <property type="entry name" value="CN_hydrolase"/>
    <property type="match status" value="1"/>
</dbReference>
<keyword evidence="4 9" id="KW-0808">Transferase</keyword>
<feature type="transmembrane region" description="Helical" evidence="9">
    <location>
        <begin position="529"/>
        <end position="549"/>
    </location>
</feature>
<keyword evidence="7 9" id="KW-0472">Membrane</keyword>
<dbReference type="CDD" id="cd07571">
    <property type="entry name" value="ALP_N-acyl_transferase"/>
    <property type="match status" value="1"/>
</dbReference>
<evidence type="ECO:0000259" key="10">
    <source>
        <dbReference type="PROSITE" id="PS50263"/>
    </source>
</evidence>
<keyword evidence="3 9" id="KW-1003">Cell membrane</keyword>
<name>A0A090D0D9_9BACT</name>
<gene>
    <name evidence="9 11" type="primary">lnt</name>
    <name evidence="11" type="ORF">CSEC_0204</name>
</gene>
<dbReference type="GO" id="GO:0042158">
    <property type="term" value="P:lipoprotein biosynthetic process"/>
    <property type="evidence" value="ECO:0007669"/>
    <property type="project" value="UniProtKB-UniRule"/>
</dbReference>
<evidence type="ECO:0000256" key="9">
    <source>
        <dbReference type="HAMAP-Rule" id="MF_01148"/>
    </source>
</evidence>
<dbReference type="AlphaFoldDB" id="A0A090D0D9"/>
<keyword evidence="8 9" id="KW-0012">Acyltransferase</keyword>
<dbReference type="InterPro" id="IPR003010">
    <property type="entry name" value="C-N_Hydrolase"/>
</dbReference>
<dbReference type="Pfam" id="PF20154">
    <property type="entry name" value="LNT_N"/>
    <property type="match status" value="1"/>
</dbReference>
<evidence type="ECO:0000256" key="6">
    <source>
        <dbReference type="ARBA" id="ARBA00022989"/>
    </source>
</evidence>
<protein>
    <recommendedName>
        <fullName evidence="9">Apolipoprotein N-acyltransferase</fullName>
        <shortName evidence="9">ALP N-acyltransferase</shortName>
        <ecNumber evidence="9">2.3.1.269</ecNumber>
    </recommendedName>
</protein>
<feature type="transmembrane region" description="Helical" evidence="9">
    <location>
        <begin position="111"/>
        <end position="132"/>
    </location>
</feature>
<dbReference type="UniPathway" id="UPA00666"/>
<dbReference type="HAMAP" id="MF_01148">
    <property type="entry name" value="Lnt"/>
    <property type="match status" value="1"/>
</dbReference>
<feature type="transmembrane region" description="Helical" evidence="9">
    <location>
        <begin position="152"/>
        <end position="175"/>
    </location>
</feature>
<feature type="transmembrane region" description="Helical" evidence="9">
    <location>
        <begin position="12"/>
        <end position="43"/>
    </location>
</feature>
<keyword evidence="5 9" id="KW-0812">Transmembrane</keyword>
<proteinExistence type="inferred from homology"/>
<evidence type="ECO:0000256" key="5">
    <source>
        <dbReference type="ARBA" id="ARBA00022692"/>
    </source>
</evidence>
<evidence type="ECO:0000256" key="3">
    <source>
        <dbReference type="ARBA" id="ARBA00022475"/>
    </source>
</evidence>
<comment type="caution">
    <text evidence="11">The sequence shown here is derived from an EMBL/GenBank/DDBJ whole genome shotgun (WGS) entry which is preliminary data.</text>
</comment>
<comment type="catalytic activity">
    <reaction evidence="9">
        <text>N-terminal S-1,2-diacyl-sn-glyceryl-L-cysteinyl-[lipoprotein] + a glycerophospholipid = N-acyl-S-1,2-diacyl-sn-glyceryl-L-cysteinyl-[lipoprotein] + a 2-acyl-sn-glycero-3-phospholipid + H(+)</text>
        <dbReference type="Rhea" id="RHEA:48228"/>
        <dbReference type="Rhea" id="RHEA-COMP:14681"/>
        <dbReference type="Rhea" id="RHEA-COMP:14684"/>
        <dbReference type="ChEBI" id="CHEBI:15378"/>
        <dbReference type="ChEBI" id="CHEBI:136912"/>
        <dbReference type="ChEBI" id="CHEBI:140656"/>
        <dbReference type="ChEBI" id="CHEBI:140657"/>
        <dbReference type="ChEBI" id="CHEBI:140660"/>
        <dbReference type="EC" id="2.3.1.269"/>
    </reaction>
</comment>
<dbReference type="PANTHER" id="PTHR38686:SF1">
    <property type="entry name" value="APOLIPOPROTEIN N-ACYLTRANSFERASE"/>
    <property type="match status" value="1"/>
</dbReference>
<dbReference type="Proteomes" id="UP000031552">
    <property type="component" value="Unassembled WGS sequence"/>
</dbReference>
<comment type="subcellular location">
    <subcellularLocation>
        <location evidence="1 9">Cell membrane</location>
        <topology evidence="1 9">Multi-pass membrane protein</topology>
    </subcellularLocation>
</comment>
<evidence type="ECO:0000256" key="1">
    <source>
        <dbReference type="ARBA" id="ARBA00004651"/>
    </source>
</evidence>
<feature type="transmembrane region" description="Helical" evidence="9">
    <location>
        <begin position="81"/>
        <end position="104"/>
    </location>
</feature>
<feature type="transmembrane region" description="Helical" evidence="9">
    <location>
        <begin position="187"/>
        <end position="205"/>
    </location>
</feature>
<evidence type="ECO:0000256" key="7">
    <source>
        <dbReference type="ARBA" id="ARBA00023136"/>
    </source>
</evidence>
<accession>A0A090D0D9</accession>
<organism evidence="11 12">
    <name type="scientific">Candidatus Criblamydia sequanensis CRIB-18</name>
    <dbReference type="NCBI Taxonomy" id="1437425"/>
    <lineage>
        <taxon>Bacteria</taxon>
        <taxon>Pseudomonadati</taxon>
        <taxon>Chlamydiota</taxon>
        <taxon>Chlamydiia</taxon>
        <taxon>Parachlamydiales</taxon>
        <taxon>Candidatus Criblamydiaceae</taxon>
        <taxon>Candidatus Criblamydia</taxon>
    </lineage>
</organism>
<evidence type="ECO:0000256" key="2">
    <source>
        <dbReference type="ARBA" id="ARBA00010065"/>
    </source>
</evidence>
<dbReference type="InterPro" id="IPR045378">
    <property type="entry name" value="LNT_N"/>
</dbReference>
<comment type="pathway">
    <text evidence="9">Protein modification; lipoprotein biosynthesis (N-acyl transfer).</text>
</comment>
<sequence length="558" mass="64068">MITVYIKRYALIFLSWILVAFGQPAWFGFLGPLAASIAFSLFWKETATFESSKKRFIYGFFFFFFVQAVQFSWFLSHPYYYIYFVYLALLTLYGIQFGFLTLLVKKNWVENIGYVFFLSGLWVWMEWSRLFWLSGVSFNPVGLYLSENIFSLQTASLGGVYLLSFLVIFTNLLFLRSLDETHKIRRLAGSFLFALIPYFFGFFQISEHLHKIEHEKEKKLNLLLVQTAFPIEETLSFSSKAQKVAYVMDEWKEIAALIAKDKEKPLDLIVLPEMCVPFGVYSCLFPLTHVEKVMTDAFGKTAIASRPDLDEYVFKVENTSHGAYSFVNNLFWIKWLSRLTNASILMGIEDVEDRGAKREYFSSAILVSGNQSEIPRYDKRILVPMGEYIPGEFLKSIASWYGIQSSFTPGSAAKVFKAKDTSFGVAICYEETFGNLMLENKKEGAELLVNLTSDGWFPDSRLPKQHLDHSRIRTVEMGVALVRSCNTGVTAAFDSLGREIKQLGKDFIDLQNERGSLFVELPIYHYKTFYSQTGDAAILGFSFLSLLFINKGRRKLKL</sequence>
<comment type="function">
    <text evidence="9">Catalyzes the phospholipid dependent N-acylation of the N-terminal cysteine of apolipoprotein, the last step in lipoprotein maturation.</text>
</comment>
<dbReference type="eggNOG" id="COG0815">
    <property type="taxonomic scope" value="Bacteria"/>
</dbReference>
<dbReference type="InterPro" id="IPR036526">
    <property type="entry name" value="C-N_Hydrolase_sf"/>
</dbReference>
<feature type="domain" description="CN hydrolase" evidence="10">
    <location>
        <begin position="220"/>
        <end position="523"/>
    </location>
</feature>
<dbReference type="Gene3D" id="3.60.110.10">
    <property type="entry name" value="Carbon-nitrogen hydrolase"/>
    <property type="match status" value="1"/>
</dbReference>
<dbReference type="PROSITE" id="PS50263">
    <property type="entry name" value="CN_HYDROLASE"/>
    <property type="match status" value="1"/>
</dbReference>
<keyword evidence="6 9" id="KW-1133">Transmembrane helix</keyword>
<dbReference type="PANTHER" id="PTHR38686">
    <property type="entry name" value="APOLIPOPROTEIN N-ACYLTRANSFERASE"/>
    <property type="match status" value="1"/>
</dbReference>
<reference evidence="11" key="1">
    <citation type="submission" date="2013-12" db="EMBL/GenBank/DDBJ databases">
        <authorList>
            <person name="Linke B."/>
        </authorList>
    </citation>
    <scope>NUCLEOTIDE SEQUENCE [LARGE SCALE GENOMIC DNA]</scope>
    <source>
        <strain evidence="11">CRIB-18</strain>
    </source>
</reference>
<keyword evidence="12" id="KW-1185">Reference proteome</keyword>
<feature type="transmembrane region" description="Helical" evidence="9">
    <location>
        <begin position="55"/>
        <end position="75"/>
    </location>
</feature>
<evidence type="ECO:0000256" key="4">
    <source>
        <dbReference type="ARBA" id="ARBA00022679"/>
    </source>
</evidence>
<dbReference type="GO" id="GO:0016410">
    <property type="term" value="F:N-acyltransferase activity"/>
    <property type="evidence" value="ECO:0007669"/>
    <property type="project" value="UniProtKB-UniRule"/>
</dbReference>
<dbReference type="InterPro" id="IPR004563">
    <property type="entry name" value="Apolipo_AcylTrfase"/>
</dbReference>
<dbReference type="EC" id="2.3.1.269" evidence="9"/>